<accession>A0A6N9HM70</accession>
<organism evidence="2 3">
    <name type="scientific">Pseudoduganella guangdongensis</name>
    <dbReference type="NCBI Taxonomy" id="2692179"/>
    <lineage>
        <taxon>Bacteria</taxon>
        <taxon>Pseudomonadati</taxon>
        <taxon>Pseudomonadota</taxon>
        <taxon>Betaproteobacteria</taxon>
        <taxon>Burkholderiales</taxon>
        <taxon>Oxalobacteraceae</taxon>
        <taxon>Telluria group</taxon>
        <taxon>Pseudoduganella</taxon>
    </lineage>
</organism>
<dbReference type="AlphaFoldDB" id="A0A6N9HM70"/>
<feature type="signal peptide" evidence="1">
    <location>
        <begin position="1"/>
        <end position="22"/>
    </location>
</feature>
<dbReference type="NCBIfam" id="TIGR02595">
    <property type="entry name" value="PEP_CTERM"/>
    <property type="match status" value="1"/>
</dbReference>
<keyword evidence="3" id="KW-1185">Reference proteome</keyword>
<sequence>MHTRNLILSALAALTLTTPALAGTFDGGIPASWTCSGSCGTSGANGVVPLAPGGGSAYGWISTYGSSAAASLPGVGTGGEDANGSILRSLAFNAASGALLDFRFNYVTTDGAGYADYAWARLLNQDNTPVAILYTARTNSAGNAVPGFDLPAPQATLTPNPVAIVEGETTWTPLGPDGDDCYDTGCGRTGWVRAQYTIASEGMYRLEFGVTNWSDQDFDTGMAFDAITVGGDPLPIPEPGQYAMLLAGLAALTVLKRRAH</sequence>
<protein>
    <submittedName>
        <fullName evidence="2">PEP-CTERM sorting domain-containing protein</fullName>
    </submittedName>
</protein>
<evidence type="ECO:0000313" key="3">
    <source>
        <dbReference type="Proteomes" id="UP000448575"/>
    </source>
</evidence>
<reference evidence="2 3" key="1">
    <citation type="submission" date="2019-12" db="EMBL/GenBank/DDBJ databases">
        <title>Novel species isolated from a subtropical stream in China.</title>
        <authorList>
            <person name="Lu H."/>
        </authorList>
    </citation>
    <scope>NUCLEOTIDE SEQUENCE [LARGE SCALE GENOMIC DNA]</scope>
    <source>
        <strain evidence="2 3">DS3</strain>
    </source>
</reference>
<dbReference type="RefSeq" id="WP_161027638.1">
    <property type="nucleotide sequence ID" value="NZ_WWCJ01000019.1"/>
</dbReference>
<evidence type="ECO:0000256" key="1">
    <source>
        <dbReference type="SAM" id="SignalP"/>
    </source>
</evidence>
<dbReference type="InterPro" id="IPR013424">
    <property type="entry name" value="Ice-binding_C"/>
</dbReference>
<proteinExistence type="predicted"/>
<dbReference type="Proteomes" id="UP000448575">
    <property type="component" value="Unassembled WGS sequence"/>
</dbReference>
<comment type="caution">
    <text evidence="2">The sequence shown here is derived from an EMBL/GenBank/DDBJ whole genome shotgun (WGS) entry which is preliminary data.</text>
</comment>
<keyword evidence="1" id="KW-0732">Signal</keyword>
<name>A0A6N9HM70_9BURK</name>
<feature type="chain" id="PRO_5026745828" evidence="1">
    <location>
        <begin position="23"/>
        <end position="260"/>
    </location>
</feature>
<dbReference type="NCBIfam" id="NF038132">
    <property type="entry name" value="PEP_NF038132"/>
    <property type="match status" value="1"/>
</dbReference>
<gene>
    <name evidence="2" type="ORF">GTP41_21550</name>
</gene>
<evidence type="ECO:0000313" key="2">
    <source>
        <dbReference type="EMBL" id="MYN04684.1"/>
    </source>
</evidence>
<dbReference type="EMBL" id="WWCJ01000019">
    <property type="protein sequence ID" value="MYN04684.1"/>
    <property type="molecule type" value="Genomic_DNA"/>
</dbReference>